<dbReference type="RefSeq" id="WP_126790768.1">
    <property type="nucleotide sequence ID" value="NZ_CP060720.1"/>
</dbReference>
<dbReference type="AlphaFoldDB" id="A0A430B8P7"/>
<name>A0A430B8P7_9ENTE</name>
<evidence type="ECO:0000313" key="1">
    <source>
        <dbReference type="EMBL" id="RSU16691.1"/>
    </source>
</evidence>
<sequence>MLEMPDLFERHMLIGQKHVENKEFIEASEHFEKAYDIKDDLVANVSLTKSLMELEAYDDAYKIMVEHKKDYLQNKEYHDVYFTLLNKCHLFLEIEKFFLLSHVTIKAEWGKKYEIAKDYQLVINQKKFDELKTLFLSIPEKKPLEQTMILKQMVYFPKEVFVELAKELIIAKQLPIFLRNELVNQLVQLKVEEEITLLTWEEVQREFVPSKGVSLADSYRDSEIVKEVAEYYTMNQPSLKQEVLQLMKLHIGCMYPFEKETMQPVSDWVNSYIHRYLDETSDKALESIYTYQQKLDEEITKLLIFQ</sequence>
<comment type="caution">
    <text evidence="1">The sequence shown here is derived from an EMBL/GenBank/DDBJ whole genome shotgun (WGS) entry which is preliminary data.</text>
</comment>
<proteinExistence type="predicted"/>
<keyword evidence="2" id="KW-1185">Reference proteome</keyword>
<accession>A0A430B8P7</accession>
<evidence type="ECO:0008006" key="3">
    <source>
        <dbReference type="Google" id="ProtNLM"/>
    </source>
</evidence>
<dbReference type="EMBL" id="NGKB01000001">
    <property type="protein sequence ID" value="RSU16691.1"/>
    <property type="molecule type" value="Genomic_DNA"/>
</dbReference>
<reference evidence="1 2" key="1">
    <citation type="submission" date="2017-05" db="EMBL/GenBank/DDBJ databases">
        <title>Vagococcus spp. assemblies.</title>
        <authorList>
            <person name="Gulvik C.A."/>
        </authorList>
    </citation>
    <scope>NUCLEOTIDE SEQUENCE [LARGE SCALE GENOMIC DNA]</scope>
    <source>
        <strain evidence="1 2">SS1714</strain>
    </source>
</reference>
<dbReference type="OrthoDB" id="2199483at2"/>
<gene>
    <name evidence="1" type="ORF">CBF28_00465</name>
</gene>
<organism evidence="1 2">
    <name type="scientific">Vagococcus carniphilus</name>
    <dbReference type="NCBI Taxonomy" id="218144"/>
    <lineage>
        <taxon>Bacteria</taxon>
        <taxon>Bacillati</taxon>
        <taxon>Bacillota</taxon>
        <taxon>Bacilli</taxon>
        <taxon>Lactobacillales</taxon>
        <taxon>Enterococcaceae</taxon>
        <taxon>Vagococcus</taxon>
    </lineage>
</organism>
<evidence type="ECO:0000313" key="2">
    <source>
        <dbReference type="Proteomes" id="UP000288028"/>
    </source>
</evidence>
<dbReference type="GeneID" id="95579956"/>
<dbReference type="Proteomes" id="UP000288028">
    <property type="component" value="Unassembled WGS sequence"/>
</dbReference>
<protein>
    <recommendedName>
        <fullName evidence="3">Tetratricopeptide repeat protein</fullName>
    </recommendedName>
</protein>